<feature type="binding site" evidence="9">
    <location>
        <position position="130"/>
    </location>
    <ligand>
        <name>FMN</name>
        <dbReference type="ChEBI" id="CHEBI:58210"/>
    </ligand>
</feature>
<comment type="cofactor">
    <cofactor evidence="1 7 9">
        <name>FMN</name>
        <dbReference type="ChEBI" id="CHEBI:58210"/>
    </cofactor>
</comment>
<dbReference type="GO" id="GO:0017150">
    <property type="term" value="F:tRNA dihydrouridine synthase activity"/>
    <property type="evidence" value="ECO:0007669"/>
    <property type="project" value="InterPro"/>
</dbReference>
<protein>
    <recommendedName>
        <fullName evidence="7">tRNA-dihydrouridine synthase</fullName>
        <ecNumber evidence="7">1.3.1.-</ecNumber>
    </recommendedName>
</protein>
<dbReference type="Proteomes" id="UP000189857">
    <property type="component" value="Unassembled WGS sequence"/>
</dbReference>
<evidence type="ECO:0000256" key="7">
    <source>
        <dbReference type="PIRNR" id="PIRNR006621"/>
    </source>
</evidence>
<feature type="domain" description="DUS-like FMN-binding" evidence="10">
    <location>
        <begin position="5"/>
        <end position="294"/>
    </location>
</feature>
<evidence type="ECO:0000256" key="5">
    <source>
        <dbReference type="ARBA" id="ARBA00022857"/>
    </source>
</evidence>
<keyword evidence="3 7" id="KW-0288">FMN</keyword>
<evidence type="ECO:0000256" key="6">
    <source>
        <dbReference type="ARBA" id="ARBA00023002"/>
    </source>
</evidence>
<keyword evidence="12" id="KW-1185">Reference proteome</keyword>
<dbReference type="GO" id="GO:0003723">
    <property type="term" value="F:RNA binding"/>
    <property type="evidence" value="ECO:0007669"/>
    <property type="project" value="TreeGrafter"/>
</dbReference>
<dbReference type="EC" id="1.3.1.-" evidence="7"/>
<evidence type="ECO:0000256" key="1">
    <source>
        <dbReference type="ARBA" id="ARBA00001917"/>
    </source>
</evidence>
<dbReference type="Pfam" id="PF01207">
    <property type="entry name" value="Dus"/>
    <property type="match status" value="1"/>
</dbReference>
<keyword evidence="2 7" id="KW-0285">Flavoprotein</keyword>
<gene>
    <name evidence="11" type="ORF">SAMN02745110_01909</name>
</gene>
<feature type="binding site" evidence="9">
    <location>
        <position position="61"/>
    </location>
    <ligand>
        <name>FMN</name>
        <dbReference type="ChEBI" id="CHEBI:58210"/>
    </ligand>
</feature>
<dbReference type="EMBL" id="FUXA01000011">
    <property type="protein sequence ID" value="SJZ88645.1"/>
    <property type="molecule type" value="Genomic_DNA"/>
</dbReference>
<dbReference type="InterPro" id="IPR035587">
    <property type="entry name" value="DUS-like_FMN-bd"/>
</dbReference>
<dbReference type="Gene3D" id="3.20.20.70">
    <property type="entry name" value="Aldolase class I"/>
    <property type="match status" value="1"/>
</dbReference>
<evidence type="ECO:0000256" key="4">
    <source>
        <dbReference type="ARBA" id="ARBA00022694"/>
    </source>
</evidence>
<dbReference type="PANTHER" id="PTHR45846">
    <property type="entry name" value="TRNA-DIHYDROURIDINE(47) SYNTHASE [NAD(P)(+)]-LIKE"/>
    <property type="match status" value="1"/>
</dbReference>
<dbReference type="InterPro" id="IPR001269">
    <property type="entry name" value="DUS_fam"/>
</dbReference>
<keyword evidence="9" id="KW-0547">Nucleotide-binding</keyword>
<evidence type="ECO:0000256" key="9">
    <source>
        <dbReference type="PIRSR" id="PIRSR006621-2"/>
    </source>
</evidence>
<feature type="binding site" evidence="9">
    <location>
        <position position="159"/>
    </location>
    <ligand>
        <name>FMN</name>
        <dbReference type="ChEBI" id="CHEBI:58210"/>
    </ligand>
</feature>
<dbReference type="PIRSF" id="PIRSF006621">
    <property type="entry name" value="Dus"/>
    <property type="match status" value="1"/>
</dbReference>
<dbReference type="PROSITE" id="PS01136">
    <property type="entry name" value="UPF0034"/>
    <property type="match status" value="1"/>
</dbReference>
<keyword evidence="6 7" id="KW-0560">Oxidoreductase</keyword>
<dbReference type="SUPFAM" id="SSF51395">
    <property type="entry name" value="FMN-linked oxidoreductases"/>
    <property type="match status" value="1"/>
</dbReference>
<dbReference type="OrthoDB" id="9764501at2"/>
<dbReference type="AlphaFoldDB" id="A0A1T4PAQ6"/>
<keyword evidence="4 7" id="KW-0819">tRNA processing</keyword>
<dbReference type="PANTHER" id="PTHR45846:SF1">
    <property type="entry name" value="TRNA-DIHYDROURIDINE(47) SYNTHASE [NAD(P)(+)]-LIKE"/>
    <property type="match status" value="1"/>
</dbReference>
<evidence type="ECO:0000256" key="2">
    <source>
        <dbReference type="ARBA" id="ARBA00022630"/>
    </source>
</evidence>
<dbReference type="InterPro" id="IPR013785">
    <property type="entry name" value="Aldolase_TIM"/>
</dbReference>
<evidence type="ECO:0000259" key="10">
    <source>
        <dbReference type="Pfam" id="PF01207"/>
    </source>
</evidence>
<evidence type="ECO:0000256" key="3">
    <source>
        <dbReference type="ARBA" id="ARBA00022643"/>
    </source>
</evidence>
<reference evidence="11 12" key="1">
    <citation type="submission" date="2017-02" db="EMBL/GenBank/DDBJ databases">
        <authorList>
            <person name="Peterson S.W."/>
        </authorList>
    </citation>
    <scope>NUCLEOTIDE SEQUENCE [LARGE SCALE GENOMIC DNA]</scope>
    <source>
        <strain evidence="11 12">ATCC 17233</strain>
    </source>
</reference>
<dbReference type="RefSeq" id="WP_078787725.1">
    <property type="nucleotide sequence ID" value="NZ_FMTO01000010.1"/>
</dbReference>
<dbReference type="CDD" id="cd02801">
    <property type="entry name" value="DUS_like_FMN"/>
    <property type="match status" value="1"/>
</dbReference>
<dbReference type="GO" id="GO:0050660">
    <property type="term" value="F:flavin adenine dinucleotide binding"/>
    <property type="evidence" value="ECO:0007669"/>
    <property type="project" value="InterPro"/>
</dbReference>
<dbReference type="InterPro" id="IPR018517">
    <property type="entry name" value="tRNA_hU_synthase_CS"/>
</dbReference>
<sequence length="307" mass="35580">MMISLAPMEGITTYIYRNAINKYFGGIDKFYTPFLTASHLKGRELRDVNPDNNDPENLIPQLLVNDSDLFITITKQLQNLGYDEVNLNLGCPSGTVTSKGRGSGFLDKTNELKKFLDDIFDRTPISISIKTRIGFEFINEWEDIAEIYKNYPIKELIIHPRVGKELYKGTAHRDIYEQMISYLKGYMPDTLFTYNGDITTIDDPYYKKDSIMIGRGLINDPSLAYKIKTGNDSFPDFKKSFILFHDELLNNYVTEMNYEDQVVKKMKELWVYFSKGLNIDKKLTKEILKSNSLVSYKNTFNIVKQYI</sequence>
<organism evidence="11 12">
    <name type="scientific">Eubacterium ruminantium</name>
    <dbReference type="NCBI Taxonomy" id="42322"/>
    <lineage>
        <taxon>Bacteria</taxon>
        <taxon>Bacillati</taxon>
        <taxon>Bacillota</taxon>
        <taxon>Clostridia</taxon>
        <taxon>Eubacteriales</taxon>
        <taxon>Eubacteriaceae</taxon>
        <taxon>Eubacterium</taxon>
    </lineage>
</organism>
<proteinExistence type="inferred from homology"/>
<feature type="active site" description="Proton donor" evidence="8">
    <location>
        <position position="91"/>
    </location>
</feature>
<name>A0A1T4PAQ6_9FIRM</name>
<feature type="binding site" evidence="9">
    <location>
        <begin position="214"/>
        <end position="215"/>
    </location>
    <ligand>
        <name>FMN</name>
        <dbReference type="ChEBI" id="CHEBI:58210"/>
    </ligand>
</feature>
<evidence type="ECO:0000256" key="8">
    <source>
        <dbReference type="PIRSR" id="PIRSR006621-1"/>
    </source>
</evidence>
<evidence type="ECO:0000313" key="11">
    <source>
        <dbReference type="EMBL" id="SJZ88645.1"/>
    </source>
</evidence>
<comment type="function">
    <text evidence="7">Catalyzes the synthesis of 5,6-dihydrouridine (D), a modified base found in the D-loop of most tRNAs, via the reduction of the C5-C6 double bond in target uridines.</text>
</comment>
<comment type="similarity">
    <text evidence="7">Belongs to the dus family.</text>
</comment>
<accession>A0A1T4PAQ6</accession>
<keyword evidence="5" id="KW-0521">NADP</keyword>
<evidence type="ECO:0000313" key="12">
    <source>
        <dbReference type="Proteomes" id="UP000189857"/>
    </source>
</evidence>